<dbReference type="InterPro" id="IPR018060">
    <property type="entry name" value="HTH_AraC"/>
</dbReference>
<dbReference type="SMART" id="SM00342">
    <property type="entry name" value="HTH_ARAC"/>
    <property type="match status" value="1"/>
</dbReference>
<gene>
    <name evidence="4" type="ORF">GA838_06765</name>
</gene>
<evidence type="ECO:0000313" key="4">
    <source>
        <dbReference type="EMBL" id="MDV7715445.1"/>
    </source>
</evidence>
<dbReference type="Proteomes" id="UP001281024">
    <property type="component" value="Unassembled WGS sequence"/>
</dbReference>
<dbReference type="SUPFAM" id="SSF46689">
    <property type="entry name" value="Homeodomain-like"/>
    <property type="match status" value="2"/>
</dbReference>
<dbReference type="PANTHER" id="PTHR43280:SF34">
    <property type="entry name" value="ARAC-FAMILY TRANSCRIPTIONAL REGULATOR"/>
    <property type="match status" value="1"/>
</dbReference>
<keyword evidence="2" id="KW-0238">DNA-binding</keyword>
<evidence type="ECO:0000256" key="3">
    <source>
        <dbReference type="ARBA" id="ARBA00023163"/>
    </source>
</evidence>
<dbReference type="PROSITE" id="PS01124">
    <property type="entry name" value="HTH_ARAC_FAMILY_2"/>
    <property type="match status" value="1"/>
</dbReference>
<keyword evidence="3" id="KW-0804">Transcription</keyword>
<sequence length="401" mass="46165">MLDIKFMLSSLYAVYNVPMSCFEEQEFIFSTDSEFEINNSSIYNSKLIKNLIKEWDGSPFLKLEKNNVMYGVCQDPNKTVCVVGPVALNPLTSEQLYDYQVEHNLPKKIQIQCTSIVKVAALLALLHWEMNGIKFNFYQIIEQLNLDPEHDKITEKDLFDYSFQNSEQSKDSISPSIEKKILNAISRGDLETIKTMLAKPYLNERVGQMASNVLKQTEYIAVSGITLFTRAAIDGGVNFEEAYNLSDLYIQKVSAAKDELRIYEIIKNASLDFCSIVQNFKEKKYESKYIRQCKQYVEKHLFKRFSLADIADEISINKCYLTNQFSKQEGTSLKKYIHKERIKAAQNMLKFSNQPISVIANYLCFDSQSHFGAVFKSIVGMTPQNYRMKNMLVSSQKNLEV</sequence>
<dbReference type="InterPro" id="IPR009057">
    <property type="entry name" value="Homeodomain-like_sf"/>
</dbReference>
<dbReference type="RefSeq" id="WP_071419555.1">
    <property type="nucleotide sequence ID" value="NZ_MLKQ01000252.1"/>
</dbReference>
<dbReference type="EMBL" id="WERV01000005">
    <property type="protein sequence ID" value="MDV7715445.1"/>
    <property type="molecule type" value="Genomic_DNA"/>
</dbReference>
<name>A0A483BLL0_OENOE</name>
<dbReference type="AlphaFoldDB" id="A0A483BLL0"/>
<dbReference type="Gene3D" id="1.10.10.60">
    <property type="entry name" value="Homeodomain-like"/>
    <property type="match status" value="2"/>
</dbReference>
<reference evidence="4" key="1">
    <citation type="submission" date="2019-10" db="EMBL/GenBank/DDBJ databases">
        <title>Malate fermentation in French cider.</title>
        <authorList>
            <person name="Cousin F.J."/>
            <person name="Medina Fernandez S."/>
            <person name="Misery B."/>
            <person name="Laplace J.-M."/>
            <person name="Cretenet M."/>
        </authorList>
    </citation>
    <scope>NUCLEOTIDE SEQUENCE</scope>
    <source>
        <strain evidence="4">UCMA15129</strain>
    </source>
</reference>
<accession>A0A483BLL0</accession>
<dbReference type="GO" id="GO:0043565">
    <property type="term" value="F:sequence-specific DNA binding"/>
    <property type="evidence" value="ECO:0007669"/>
    <property type="project" value="InterPro"/>
</dbReference>
<dbReference type="Pfam" id="PF12833">
    <property type="entry name" value="HTH_18"/>
    <property type="match status" value="1"/>
</dbReference>
<protein>
    <submittedName>
        <fullName evidence="4">Helix-turn-helix domain-containing protein</fullName>
    </submittedName>
</protein>
<dbReference type="GO" id="GO:0003700">
    <property type="term" value="F:DNA-binding transcription factor activity"/>
    <property type="evidence" value="ECO:0007669"/>
    <property type="project" value="InterPro"/>
</dbReference>
<dbReference type="PANTHER" id="PTHR43280">
    <property type="entry name" value="ARAC-FAMILY TRANSCRIPTIONAL REGULATOR"/>
    <property type="match status" value="1"/>
</dbReference>
<organism evidence="4 5">
    <name type="scientific">Oenococcus oeni</name>
    <name type="common">Leuconostoc oenos</name>
    <dbReference type="NCBI Taxonomy" id="1247"/>
    <lineage>
        <taxon>Bacteria</taxon>
        <taxon>Bacillati</taxon>
        <taxon>Bacillota</taxon>
        <taxon>Bacilli</taxon>
        <taxon>Lactobacillales</taxon>
        <taxon>Lactobacillaceae</taxon>
        <taxon>Oenococcus</taxon>
    </lineage>
</organism>
<keyword evidence="1" id="KW-0805">Transcription regulation</keyword>
<proteinExistence type="predicted"/>
<evidence type="ECO:0000313" key="5">
    <source>
        <dbReference type="Proteomes" id="UP001281024"/>
    </source>
</evidence>
<evidence type="ECO:0000256" key="2">
    <source>
        <dbReference type="ARBA" id="ARBA00023125"/>
    </source>
</evidence>
<comment type="caution">
    <text evidence="4">The sequence shown here is derived from an EMBL/GenBank/DDBJ whole genome shotgun (WGS) entry which is preliminary data.</text>
</comment>
<evidence type="ECO:0000256" key="1">
    <source>
        <dbReference type="ARBA" id="ARBA00023015"/>
    </source>
</evidence>